<dbReference type="EMBL" id="JAFREL020000001">
    <property type="protein sequence ID" value="MEO1770122.1"/>
    <property type="molecule type" value="Genomic_DNA"/>
</dbReference>
<dbReference type="Pfam" id="PF07943">
    <property type="entry name" value="PBP5_C"/>
    <property type="match status" value="1"/>
</dbReference>
<dbReference type="SMART" id="SM00936">
    <property type="entry name" value="PBP5_C"/>
    <property type="match status" value="1"/>
</dbReference>
<gene>
    <name evidence="16" type="ORF">JZO67_002073</name>
</gene>
<dbReference type="EC" id="3.4.16.4" evidence="4"/>
<feature type="signal peptide" evidence="14">
    <location>
        <begin position="1"/>
        <end position="28"/>
    </location>
</feature>
<feature type="chain" id="PRO_5045806649" description="serine-type D-Ala-D-Ala carboxypeptidase" evidence="14">
    <location>
        <begin position="29"/>
        <end position="430"/>
    </location>
</feature>
<evidence type="ECO:0000256" key="9">
    <source>
        <dbReference type="ARBA" id="ARBA00022960"/>
    </source>
</evidence>
<keyword evidence="8" id="KW-0378">Hydrolase</keyword>
<evidence type="ECO:0000313" key="17">
    <source>
        <dbReference type="Proteomes" id="UP000664357"/>
    </source>
</evidence>
<dbReference type="Gene3D" id="2.60.410.10">
    <property type="entry name" value="D-Ala-D-Ala carboxypeptidase, C-terminal domain"/>
    <property type="match status" value="1"/>
</dbReference>
<evidence type="ECO:0000313" key="16">
    <source>
        <dbReference type="EMBL" id="MEO1770122.1"/>
    </source>
</evidence>
<dbReference type="Proteomes" id="UP000664357">
    <property type="component" value="Unassembled WGS sequence"/>
</dbReference>
<keyword evidence="6" id="KW-0645">Protease</keyword>
<keyword evidence="9" id="KW-0133">Cell shape</keyword>
<keyword evidence="17" id="KW-1185">Reference proteome</keyword>
<feature type="domain" description="Peptidase S11 D-Ala-D-Ala carboxypeptidase A C-terminal" evidence="15">
    <location>
        <begin position="306"/>
        <end position="414"/>
    </location>
</feature>
<evidence type="ECO:0000256" key="13">
    <source>
        <dbReference type="RuleBase" id="RU004016"/>
    </source>
</evidence>
<evidence type="ECO:0000256" key="10">
    <source>
        <dbReference type="ARBA" id="ARBA00022984"/>
    </source>
</evidence>
<protein>
    <recommendedName>
        <fullName evidence="4">serine-type D-Ala-D-Ala carboxypeptidase</fullName>
        <ecNumber evidence="4">3.4.16.4</ecNumber>
    </recommendedName>
</protein>
<dbReference type="Gene3D" id="3.40.710.10">
    <property type="entry name" value="DD-peptidase/beta-lactamase superfamily"/>
    <property type="match status" value="1"/>
</dbReference>
<sequence>MQNKRKIPLLFVILGLFLQLFAAIPAQAADDFTIKAEAAFAIDADSGKIFYDQNGSTPLAIASVTKMITAYLVLDAVKQQRTTWDAQVPISDYAAENSTNPELSNVPLSKDQTYSVKELYDAAIIESGNAAAIALAEFLAGSEHAFVDQMRQLVTSWGITDAILVNASGLNNYFLGDRRYPDTGEEDENMMSARSVAIVARRLIKDHPEYLETSKVANAQFAAGTESPVEMENSNSMLPGLANAKEGVDGLKTGTTEKAGACFAGTMERDGRRVITVILNASNEVRDRNARFVETSSLMDYCFDNWQLKTIDLANQPVTGETELPVVDGKQEEVQLKNDGVVQVWARNDMDLNQITTETEMNNTLLNDGKLIAPVRKGEKLGMTTVKLNQDELGYVDPDDAPSANVVTSSAVEKANIFLIIWRKILDFFN</sequence>
<evidence type="ECO:0000256" key="12">
    <source>
        <dbReference type="ARBA" id="ARBA00034000"/>
    </source>
</evidence>
<evidence type="ECO:0000256" key="11">
    <source>
        <dbReference type="ARBA" id="ARBA00023316"/>
    </source>
</evidence>
<evidence type="ECO:0000256" key="14">
    <source>
        <dbReference type="SAM" id="SignalP"/>
    </source>
</evidence>
<dbReference type="PRINTS" id="PR00725">
    <property type="entry name" value="DADACBPTASE1"/>
</dbReference>
<comment type="pathway">
    <text evidence="2">Cell wall biogenesis; peptidoglycan biosynthesis.</text>
</comment>
<organism evidence="16 17">
    <name type="scientific">Candidatus Enterococcus ferrettii</name>
    <dbReference type="NCBI Taxonomy" id="2815324"/>
    <lineage>
        <taxon>Bacteria</taxon>
        <taxon>Bacillati</taxon>
        <taxon>Bacillota</taxon>
        <taxon>Bacilli</taxon>
        <taxon>Lactobacillales</taxon>
        <taxon>Enterococcaceae</taxon>
        <taxon>Enterococcus</taxon>
    </lineage>
</organism>
<dbReference type="GO" id="GO:0004180">
    <property type="term" value="F:carboxypeptidase activity"/>
    <property type="evidence" value="ECO:0007669"/>
    <property type="project" value="UniProtKB-KW"/>
</dbReference>
<keyword evidence="11" id="KW-0961">Cell wall biogenesis/degradation</keyword>
<evidence type="ECO:0000256" key="5">
    <source>
        <dbReference type="ARBA" id="ARBA00022645"/>
    </source>
</evidence>
<proteinExistence type="inferred from homology"/>
<dbReference type="SUPFAM" id="SSF56601">
    <property type="entry name" value="beta-lactamase/transpeptidase-like"/>
    <property type="match status" value="1"/>
</dbReference>
<comment type="function">
    <text evidence="1">Removes C-terminal D-alanyl residues from sugar-peptide cell wall precursors.</text>
</comment>
<comment type="caution">
    <text evidence="16">The sequence shown here is derived from an EMBL/GenBank/DDBJ whole genome shotgun (WGS) entry which is preliminary data.</text>
</comment>
<keyword evidence="5 16" id="KW-0121">Carboxypeptidase</keyword>
<dbReference type="InterPro" id="IPR012338">
    <property type="entry name" value="Beta-lactam/transpept-like"/>
</dbReference>
<comment type="catalytic activity">
    <reaction evidence="12">
        <text>Preferential cleavage: (Ac)2-L-Lys-D-Ala-|-D-Ala. Also transpeptidation of peptidyl-alanyl moieties that are N-acyl substituents of D-alanine.</text>
        <dbReference type="EC" id="3.4.16.4"/>
    </reaction>
</comment>
<comment type="similarity">
    <text evidence="3 13">Belongs to the peptidase S11 family.</text>
</comment>
<dbReference type="Pfam" id="PF00768">
    <property type="entry name" value="Peptidase_S11"/>
    <property type="match status" value="1"/>
</dbReference>
<evidence type="ECO:0000256" key="1">
    <source>
        <dbReference type="ARBA" id="ARBA00003217"/>
    </source>
</evidence>
<dbReference type="InterPro" id="IPR001967">
    <property type="entry name" value="Peptidase_S11_N"/>
</dbReference>
<dbReference type="SUPFAM" id="SSF69189">
    <property type="entry name" value="Penicillin-binding protein associated domain"/>
    <property type="match status" value="1"/>
</dbReference>
<reference evidence="16 17" key="2">
    <citation type="submission" date="2024-02" db="EMBL/GenBank/DDBJ databases">
        <title>The Genome Sequence of Enterococcus sp. DIV0159.</title>
        <authorList>
            <person name="Earl A."/>
            <person name="Manson A."/>
            <person name="Gilmore M."/>
            <person name="Sanders J."/>
            <person name="Shea T."/>
            <person name="Howe W."/>
            <person name="Livny J."/>
            <person name="Cuomo C."/>
            <person name="Neafsey D."/>
            <person name="Birren B."/>
        </authorList>
    </citation>
    <scope>NUCLEOTIDE SEQUENCE [LARGE SCALE GENOMIC DNA]</scope>
    <source>
        <strain evidence="16 17">665A</strain>
    </source>
</reference>
<dbReference type="PANTHER" id="PTHR21581">
    <property type="entry name" value="D-ALANYL-D-ALANINE CARBOXYPEPTIDASE"/>
    <property type="match status" value="1"/>
</dbReference>
<dbReference type="RefSeq" id="WP_207701522.1">
    <property type="nucleotide sequence ID" value="NZ_JAFREL020000001.1"/>
</dbReference>
<evidence type="ECO:0000256" key="4">
    <source>
        <dbReference type="ARBA" id="ARBA00012448"/>
    </source>
</evidence>
<accession>A0ABV0ES09</accession>
<dbReference type="InterPro" id="IPR015956">
    <property type="entry name" value="Peniciliin-bd_prot_C_sf"/>
</dbReference>
<dbReference type="InterPro" id="IPR012907">
    <property type="entry name" value="Peptidase_S11_C"/>
</dbReference>
<name>A0ABV0ES09_9ENTE</name>
<evidence type="ECO:0000256" key="3">
    <source>
        <dbReference type="ARBA" id="ARBA00007164"/>
    </source>
</evidence>
<evidence type="ECO:0000256" key="7">
    <source>
        <dbReference type="ARBA" id="ARBA00022729"/>
    </source>
</evidence>
<dbReference type="InterPro" id="IPR018044">
    <property type="entry name" value="Peptidase_S11"/>
</dbReference>
<dbReference type="PANTHER" id="PTHR21581:SF11">
    <property type="entry name" value="D-ALANYL-D-ALANINE CARBOXYPEPTIDASE DACA"/>
    <property type="match status" value="1"/>
</dbReference>
<evidence type="ECO:0000256" key="6">
    <source>
        <dbReference type="ARBA" id="ARBA00022670"/>
    </source>
</evidence>
<dbReference type="InterPro" id="IPR037167">
    <property type="entry name" value="Peptidase_S11_C_sf"/>
</dbReference>
<keyword evidence="10" id="KW-0573">Peptidoglycan synthesis</keyword>
<evidence type="ECO:0000256" key="2">
    <source>
        <dbReference type="ARBA" id="ARBA00004752"/>
    </source>
</evidence>
<keyword evidence="7 14" id="KW-0732">Signal</keyword>
<evidence type="ECO:0000256" key="8">
    <source>
        <dbReference type="ARBA" id="ARBA00022801"/>
    </source>
</evidence>
<reference evidence="16 17" key="1">
    <citation type="submission" date="2021-03" db="EMBL/GenBank/DDBJ databases">
        <authorList>
            <person name="Gilmore M.S."/>
            <person name="Schwartzman J."/>
            <person name="Van Tyne D."/>
            <person name="Martin M."/>
            <person name="Earl A.M."/>
            <person name="Manson A.L."/>
            <person name="Straub T."/>
            <person name="Salamzade R."/>
            <person name="Saavedra J."/>
            <person name="Lebreton F."/>
            <person name="Prichula J."/>
            <person name="Schaufler K."/>
            <person name="Gaca A."/>
            <person name="Sgardioli B."/>
            <person name="Wagenaar J."/>
            <person name="Strong T."/>
        </authorList>
    </citation>
    <scope>NUCLEOTIDE SEQUENCE [LARGE SCALE GENOMIC DNA]</scope>
    <source>
        <strain evidence="16 17">665A</strain>
    </source>
</reference>
<evidence type="ECO:0000259" key="15">
    <source>
        <dbReference type="SMART" id="SM00936"/>
    </source>
</evidence>